<comment type="similarity">
    <text evidence="2">Belongs to the OXR1 family.</text>
</comment>
<sequence length="712" mass="76281">MHAAMLRLPRHLLLSTGIREAVLQPGVAPESLVRRHTSSCDCSSNSSSNSSSSTRQPMSPTPSPAKLPFCVSAVLQQGTLLQMLLQQMQGSPEAATAAAEINEGGLTAYCVYCAGHLLVPGLLRLDKNRLIFKEAPPRDDKGHLLCQSGQIPEMRIFLGDILECACVMAPPLDDLLPSPSLAATAAAEAAAAAAAASVQRSYTAATCSLLDAAKAEPPSYLQVLLRTLGSDQEPAAHTMQQQQQQQKATRREGKSGRWPLADVEQVPASHVAVCAGSPCKSTSAAASFEELPVGSAAAAAAAAATAAAAAAAANGPSAQQKQAQGKSSPQRRGSLTEWLRSWKHTSTPPTPEDLPSQQLPQQEQEGQQQQQQAQKHGGIEYGLCVQRECEDEEEHQEQEHEPQPLKAAGRSCTMVPCSSNAVINAWEEALDRTAEFPVMLSSSITSGLEGSVEQQQQGDFWYDEGNVAALAAPQQEEMKGPLCSSSFAPYAFAAPVLERPPGAATFVSPHIAAQICMHLPLMISMKRWHLAFCLKLHGISFQTFFRRVSHSGGCVIAVEDSEGVVFGAFTDEFHKSYKYYGSADTFVFTFKGPDGKQPAENPSIHVYTWSSSNAFFCFTDGETIVVGGGGHYALTIDRDFLRGSSQCCPTFNSPPLASSQDFILRNLQVGRDTQACRRSKTHALTHMRGEEDRCALPGCSDDASLGNRGWPL</sequence>
<dbReference type="AlphaFoldDB" id="A0A6P6RWQ8"/>
<proteinExistence type="inferred from homology"/>
<dbReference type="Pfam" id="PF07534">
    <property type="entry name" value="TLD"/>
    <property type="match status" value="1"/>
</dbReference>
<dbReference type="SMART" id="SM00584">
    <property type="entry name" value="TLDc"/>
    <property type="match status" value="1"/>
</dbReference>
<evidence type="ECO:0000256" key="2">
    <source>
        <dbReference type="ARBA" id="ARBA00009540"/>
    </source>
</evidence>
<feature type="region of interest" description="Disordered" evidence="5">
    <location>
        <begin position="343"/>
        <end position="376"/>
    </location>
</feature>
<feature type="region of interest" description="Disordered" evidence="5">
    <location>
        <begin position="233"/>
        <end position="257"/>
    </location>
</feature>
<dbReference type="RefSeq" id="XP_026191792.1">
    <property type="nucleotide sequence ID" value="XM_026336007.1"/>
</dbReference>
<evidence type="ECO:0000259" key="6">
    <source>
        <dbReference type="PROSITE" id="PS51886"/>
    </source>
</evidence>
<evidence type="ECO:0000256" key="5">
    <source>
        <dbReference type="SAM" id="MobiDB-lite"/>
    </source>
</evidence>
<evidence type="ECO:0000256" key="4">
    <source>
        <dbReference type="ARBA" id="ARBA00040604"/>
    </source>
</evidence>
<evidence type="ECO:0000256" key="1">
    <source>
        <dbReference type="ARBA" id="ARBA00004173"/>
    </source>
</evidence>
<organism evidence="7 8">
    <name type="scientific">Cyclospora cayetanensis</name>
    <dbReference type="NCBI Taxonomy" id="88456"/>
    <lineage>
        <taxon>Eukaryota</taxon>
        <taxon>Sar</taxon>
        <taxon>Alveolata</taxon>
        <taxon>Apicomplexa</taxon>
        <taxon>Conoidasida</taxon>
        <taxon>Coccidia</taxon>
        <taxon>Eucoccidiorida</taxon>
        <taxon>Eimeriorina</taxon>
        <taxon>Eimeriidae</taxon>
        <taxon>Cyclospora</taxon>
    </lineage>
</organism>
<evidence type="ECO:0000313" key="8">
    <source>
        <dbReference type="RefSeq" id="XP_026191792.1"/>
    </source>
</evidence>
<evidence type="ECO:0000256" key="3">
    <source>
        <dbReference type="ARBA" id="ARBA00023128"/>
    </source>
</evidence>
<feature type="compositionally biased region" description="Low complexity" evidence="5">
    <location>
        <begin position="357"/>
        <end position="374"/>
    </location>
</feature>
<name>A0A6P6RWQ8_9EIME</name>
<keyword evidence="7" id="KW-1185">Reference proteome</keyword>
<dbReference type="PANTHER" id="PTHR23354">
    <property type="entry name" value="NUCLEOLAR PROTEIN 7/ESTROGEN RECEPTOR COACTIVATOR-RELATED"/>
    <property type="match status" value="1"/>
</dbReference>
<dbReference type="GeneID" id="34621889"/>
<evidence type="ECO:0000313" key="7">
    <source>
        <dbReference type="Proteomes" id="UP000515125"/>
    </source>
</evidence>
<feature type="domain" description="TLDc" evidence="6">
    <location>
        <begin position="505"/>
        <end position="673"/>
    </location>
</feature>
<dbReference type="PROSITE" id="PS51886">
    <property type="entry name" value="TLDC"/>
    <property type="match status" value="1"/>
</dbReference>
<dbReference type="Proteomes" id="UP000515125">
    <property type="component" value="Unplaced"/>
</dbReference>
<dbReference type="GO" id="GO:0005739">
    <property type="term" value="C:mitochondrion"/>
    <property type="evidence" value="ECO:0007669"/>
    <property type="project" value="UniProtKB-SubCell"/>
</dbReference>
<dbReference type="OrthoDB" id="26679at2759"/>
<reference evidence="8" key="1">
    <citation type="submission" date="2025-08" db="UniProtKB">
        <authorList>
            <consortium name="RefSeq"/>
        </authorList>
    </citation>
    <scope>IDENTIFICATION</scope>
</reference>
<feature type="compositionally biased region" description="Low complexity" evidence="5">
    <location>
        <begin position="39"/>
        <end position="53"/>
    </location>
</feature>
<gene>
    <name evidence="8" type="primary">LOC34621889</name>
</gene>
<feature type="region of interest" description="Disordered" evidence="5">
    <location>
        <begin position="38"/>
        <end position="63"/>
    </location>
</feature>
<dbReference type="InterPro" id="IPR006571">
    <property type="entry name" value="TLDc_dom"/>
</dbReference>
<dbReference type="PANTHER" id="PTHR23354:SF62">
    <property type="entry name" value="MUSTARD, ISOFORM V"/>
    <property type="match status" value="1"/>
</dbReference>
<protein>
    <recommendedName>
        <fullName evidence="4">Oxidation resistance protein 1</fullName>
    </recommendedName>
</protein>
<comment type="subcellular location">
    <subcellularLocation>
        <location evidence="1">Mitochondrion</location>
    </subcellularLocation>
</comment>
<feature type="region of interest" description="Disordered" evidence="5">
    <location>
        <begin position="392"/>
        <end position="411"/>
    </location>
</feature>
<dbReference type="GO" id="GO:0005634">
    <property type="term" value="C:nucleus"/>
    <property type="evidence" value="ECO:0007669"/>
    <property type="project" value="TreeGrafter"/>
</dbReference>
<keyword evidence="3" id="KW-0496">Mitochondrion</keyword>
<dbReference type="GO" id="GO:0006979">
    <property type="term" value="P:response to oxidative stress"/>
    <property type="evidence" value="ECO:0007669"/>
    <property type="project" value="TreeGrafter"/>
</dbReference>
<accession>A0A6P6RWQ8</accession>